<gene>
    <name evidence="2" type="ORF">LMH87_011647</name>
</gene>
<feature type="transmembrane region" description="Helical" evidence="1">
    <location>
        <begin position="83"/>
        <end position="100"/>
    </location>
</feature>
<keyword evidence="1" id="KW-1133">Transmembrane helix</keyword>
<feature type="transmembrane region" description="Helical" evidence="1">
    <location>
        <begin position="215"/>
        <end position="237"/>
    </location>
</feature>
<feature type="transmembrane region" description="Helical" evidence="1">
    <location>
        <begin position="367"/>
        <end position="388"/>
    </location>
</feature>
<feature type="transmembrane region" description="Helical" evidence="1">
    <location>
        <begin position="47"/>
        <end position="63"/>
    </location>
</feature>
<protein>
    <submittedName>
        <fullName evidence="2">Uncharacterized protein</fullName>
    </submittedName>
</protein>
<feature type="transmembrane region" description="Helical" evidence="1">
    <location>
        <begin position="460"/>
        <end position="480"/>
    </location>
</feature>
<accession>A0A9W8ULB9</accession>
<name>A0A9W8ULB9_AKAMU</name>
<comment type="caution">
    <text evidence="2">The sequence shown here is derived from an EMBL/GenBank/DDBJ whole genome shotgun (WGS) entry which is preliminary data.</text>
</comment>
<feature type="transmembrane region" description="Helical" evidence="1">
    <location>
        <begin position="189"/>
        <end position="209"/>
    </location>
</feature>
<dbReference type="Proteomes" id="UP001144673">
    <property type="component" value="Chromosome 4"/>
</dbReference>
<dbReference type="GeneID" id="80898806"/>
<evidence type="ECO:0000313" key="3">
    <source>
        <dbReference type="Proteomes" id="UP001144673"/>
    </source>
</evidence>
<keyword evidence="1" id="KW-0812">Transmembrane</keyword>
<evidence type="ECO:0000256" key="1">
    <source>
        <dbReference type="SAM" id="Phobius"/>
    </source>
</evidence>
<keyword evidence="1" id="KW-0472">Membrane</keyword>
<evidence type="ECO:0000313" key="2">
    <source>
        <dbReference type="EMBL" id="KAJ4150920.1"/>
    </source>
</evidence>
<dbReference type="RefSeq" id="XP_056052634.1">
    <property type="nucleotide sequence ID" value="XM_056200822.1"/>
</dbReference>
<keyword evidence="3" id="KW-1185">Reference proteome</keyword>
<dbReference type="AlphaFoldDB" id="A0A9W8ULB9"/>
<reference evidence="2" key="1">
    <citation type="journal article" date="2023" name="Access Microbiol">
        <title>De-novo genome assembly for Akanthomyces muscarius, a biocontrol agent of insect agricultural pests.</title>
        <authorList>
            <person name="Erdos Z."/>
            <person name="Studholme D.J."/>
            <person name="Raymond B."/>
            <person name="Sharma M."/>
        </authorList>
    </citation>
    <scope>NUCLEOTIDE SEQUENCE</scope>
    <source>
        <strain evidence="2">Ve6</strain>
    </source>
</reference>
<dbReference type="EMBL" id="JAJHUN010000009">
    <property type="protein sequence ID" value="KAJ4150920.1"/>
    <property type="molecule type" value="Genomic_DNA"/>
</dbReference>
<proteinExistence type="predicted"/>
<organism evidence="2 3">
    <name type="scientific">Akanthomyces muscarius</name>
    <name type="common">Entomopathogenic fungus</name>
    <name type="synonym">Lecanicillium muscarium</name>
    <dbReference type="NCBI Taxonomy" id="2231603"/>
    <lineage>
        <taxon>Eukaryota</taxon>
        <taxon>Fungi</taxon>
        <taxon>Dikarya</taxon>
        <taxon>Ascomycota</taxon>
        <taxon>Pezizomycotina</taxon>
        <taxon>Sordariomycetes</taxon>
        <taxon>Hypocreomycetidae</taxon>
        <taxon>Hypocreales</taxon>
        <taxon>Cordycipitaceae</taxon>
        <taxon>Akanthomyces</taxon>
    </lineage>
</organism>
<dbReference type="PANTHER" id="PTHR35043">
    <property type="entry name" value="TRANSCRIPTION FACTOR DOMAIN-CONTAINING PROTEIN"/>
    <property type="match status" value="1"/>
</dbReference>
<sequence>MHALVSRAAYPATPFITTLHGMSNPGANETALVGWQGEANIRGTYEILRSCIGTIVLLCWSSVCPNVPPLGGGAWSKIQGKLSLFLLAILMPEAVLWVAVGQLHRAWLDKNAFKARSSSGWGLRECFFVNMGGLFIQFLGPDSSEASTAHQRPFPVNCTQLRYLADNGFLELPRIKPEEIEMRNKSNGLARTITIGQVLWFTISTLARIAQGLPITTLELTTLSLVLIMVFSAAAWWRKPMDISHPMIIQSNVCLSTVLENMMDPPNPRSRNFGATPLAFYDRQEWVLSKAWASYTCILRTLCYGTQSPTTGEGESNSVFPNTFPSIELLQVALTLEALGGLLTQVYSCVLLSAWNAYFPTPTESLLWRVSTVVGVSYGFLGCAIAVLDRYGACISQCYHNIWRSLRKAASGGTDTEPQIPLIEGSTTGRKKRGSRLDWLRRFSNLSPNHDPNFDMKLRVWVPATLLCMIYSFARVFIIIEDFISLRRQPSSTYEVVNWAQYSILL</sequence>
<dbReference type="KEGG" id="amus:LMH87_011647"/>
<dbReference type="PANTHER" id="PTHR35043:SF7">
    <property type="entry name" value="TRANSCRIPTION FACTOR DOMAIN-CONTAINING PROTEIN"/>
    <property type="match status" value="1"/>
</dbReference>